<feature type="binding site" evidence="9">
    <location>
        <position position="269"/>
    </location>
    <ligand>
        <name>K(+)</name>
        <dbReference type="ChEBI" id="CHEBI:29103"/>
    </ligand>
</feature>
<comment type="pathway">
    <text evidence="9">Carbohydrate metabolism; D-ribose degradation; D-ribose 5-phosphate from beta-D-ribopyranose: step 2/2.</text>
</comment>
<feature type="domain" description="Carbohydrate kinase PfkB" evidence="10">
    <location>
        <begin position="6"/>
        <end position="280"/>
    </location>
</feature>
<protein>
    <recommendedName>
        <fullName evidence="9">Ribokinase</fullName>
        <shortName evidence="9">RK</shortName>
        <ecNumber evidence="9">2.7.1.15</ecNumber>
    </recommendedName>
</protein>
<feature type="binding site" evidence="9">
    <location>
        <position position="274"/>
    </location>
    <ligand>
        <name>K(+)</name>
        <dbReference type="ChEBI" id="CHEBI:29103"/>
    </ligand>
</feature>
<dbReference type="GO" id="GO:0046872">
    <property type="term" value="F:metal ion binding"/>
    <property type="evidence" value="ECO:0007669"/>
    <property type="project" value="UniProtKB-KW"/>
</dbReference>
<dbReference type="Pfam" id="PF00294">
    <property type="entry name" value="PfkB"/>
    <property type="match status" value="1"/>
</dbReference>
<dbReference type="GO" id="GO:0005737">
    <property type="term" value="C:cytoplasm"/>
    <property type="evidence" value="ECO:0007669"/>
    <property type="project" value="UniProtKB-SubCell"/>
</dbReference>
<dbReference type="AlphaFoldDB" id="A0A2A3JUZ2"/>
<dbReference type="OrthoDB" id="9775849at2"/>
<gene>
    <name evidence="9" type="primary">rbsK</name>
    <name evidence="11" type="ORF">CLG85_005035</name>
    <name evidence="12" type="ORF">CLG85_11895</name>
</gene>
<dbReference type="GO" id="GO:0019303">
    <property type="term" value="P:D-ribose catabolic process"/>
    <property type="evidence" value="ECO:0007669"/>
    <property type="project" value="UniProtKB-UniRule"/>
</dbReference>
<dbReference type="InterPro" id="IPR029056">
    <property type="entry name" value="Ribokinase-like"/>
</dbReference>
<dbReference type="InterPro" id="IPR002139">
    <property type="entry name" value="Ribo/fructo_kinase"/>
</dbReference>
<dbReference type="CDD" id="cd01174">
    <property type="entry name" value="ribokinase"/>
    <property type="match status" value="1"/>
</dbReference>
<sequence>MAIYNLGSINADMTYRVPHLLAPGETLATSSLTRGLGGKGANMSVAAARAGAQVRHLGAVGDDGRWAIERLTEYGVDTRQIAVLSEATGHAIIMLDSDAENCILIYPGANRALSVERIEAGLAEASPEDIFVFQNETNAQREAAELASARGLRVAYAAAPFDADAVTLVLPLLDLLVLNEIEAAQLEAATGQGIDSIPVRDVVVTLGARGCRWINTDSGDSRDFAALPVTPVDTTGAGDTFTGYLLAGLDRGLPMATSIEMAQRAAAIMVTRQGTADVIPDLKDVTEYRF</sequence>
<comment type="caution">
    <text evidence="12">The sequence shown here is derived from an EMBL/GenBank/DDBJ whole genome shotgun (WGS) entry which is preliminary data.</text>
</comment>
<evidence type="ECO:0000256" key="1">
    <source>
        <dbReference type="ARBA" id="ARBA00022679"/>
    </source>
</evidence>
<comment type="subcellular location">
    <subcellularLocation>
        <location evidence="9">Cytoplasm</location>
    </subcellularLocation>
</comment>
<feature type="binding site" evidence="9">
    <location>
        <position position="239"/>
    </location>
    <ligand>
        <name>substrate</name>
    </ligand>
</feature>
<evidence type="ECO:0000256" key="2">
    <source>
        <dbReference type="ARBA" id="ARBA00022723"/>
    </source>
</evidence>
<proteinExistence type="inferred from homology"/>
<evidence type="ECO:0000256" key="6">
    <source>
        <dbReference type="ARBA" id="ARBA00022842"/>
    </source>
</evidence>
<feature type="binding site" evidence="9">
    <location>
        <position position="136"/>
    </location>
    <ligand>
        <name>substrate</name>
    </ligand>
</feature>
<keyword evidence="5 9" id="KW-0067">ATP-binding</keyword>
<feature type="binding site" evidence="9">
    <location>
        <begin position="10"/>
        <end position="12"/>
    </location>
    <ligand>
        <name>substrate</name>
    </ligand>
</feature>
<dbReference type="PRINTS" id="PR00990">
    <property type="entry name" value="RIBOKINASE"/>
</dbReference>
<organism evidence="12">
    <name type="scientific">Alloyangia mangrovi</name>
    <dbReference type="NCBI Taxonomy" id="1779329"/>
    <lineage>
        <taxon>Bacteria</taxon>
        <taxon>Pseudomonadati</taxon>
        <taxon>Pseudomonadota</taxon>
        <taxon>Alphaproteobacteria</taxon>
        <taxon>Rhodobacterales</taxon>
        <taxon>Roseobacteraceae</taxon>
        <taxon>Alloyangia</taxon>
    </lineage>
</organism>
<dbReference type="InterPro" id="IPR011611">
    <property type="entry name" value="PfkB_dom"/>
</dbReference>
<dbReference type="HAMAP" id="MF_01987">
    <property type="entry name" value="Ribokinase"/>
    <property type="match status" value="1"/>
</dbReference>
<keyword evidence="2 9" id="KW-0479">Metal-binding</keyword>
<feature type="binding site" evidence="9">
    <location>
        <position position="272"/>
    </location>
    <ligand>
        <name>K(+)</name>
        <dbReference type="ChEBI" id="CHEBI:29103"/>
    </ligand>
</feature>
<evidence type="ECO:0000256" key="7">
    <source>
        <dbReference type="ARBA" id="ARBA00022958"/>
    </source>
</evidence>
<keyword evidence="4 9" id="KW-0418">Kinase</keyword>
<dbReference type="SUPFAM" id="SSF53613">
    <property type="entry name" value="Ribokinase-like"/>
    <property type="match status" value="1"/>
</dbReference>
<dbReference type="InterPro" id="IPR011877">
    <property type="entry name" value="Ribokinase"/>
</dbReference>
<evidence type="ECO:0000256" key="5">
    <source>
        <dbReference type="ARBA" id="ARBA00022840"/>
    </source>
</evidence>
<feature type="binding site" evidence="9">
    <location>
        <begin position="38"/>
        <end position="42"/>
    </location>
    <ligand>
        <name>substrate</name>
    </ligand>
</feature>
<feature type="active site" description="Proton acceptor" evidence="9">
    <location>
        <position position="239"/>
    </location>
</feature>
<dbReference type="PANTHER" id="PTHR10584:SF166">
    <property type="entry name" value="RIBOKINASE"/>
    <property type="match status" value="1"/>
</dbReference>
<evidence type="ECO:0000256" key="4">
    <source>
        <dbReference type="ARBA" id="ARBA00022777"/>
    </source>
</evidence>
<dbReference type="GO" id="GO:0004747">
    <property type="term" value="F:ribokinase activity"/>
    <property type="evidence" value="ECO:0007669"/>
    <property type="project" value="UniProtKB-UniRule"/>
</dbReference>
<reference evidence="13" key="2">
    <citation type="submission" date="2023-07" db="EMBL/GenBank/DDBJ databases">
        <title>Yangia mangrovi SAOS 153D genome.</title>
        <authorList>
            <person name="Verma A."/>
            <person name="Pal Y."/>
            <person name="Sundharam S."/>
            <person name="Bisht B."/>
            <person name="Srinivasan K."/>
        </authorList>
    </citation>
    <scope>NUCLEOTIDE SEQUENCE [LARGE SCALE GENOMIC DNA]</scope>
    <source>
        <strain evidence="13">SAOS 153D</strain>
    </source>
</reference>
<comment type="catalytic activity">
    <reaction evidence="9">
        <text>D-ribose + ATP = D-ribose 5-phosphate + ADP + H(+)</text>
        <dbReference type="Rhea" id="RHEA:13697"/>
        <dbReference type="ChEBI" id="CHEBI:15378"/>
        <dbReference type="ChEBI" id="CHEBI:30616"/>
        <dbReference type="ChEBI" id="CHEBI:47013"/>
        <dbReference type="ChEBI" id="CHEBI:78346"/>
        <dbReference type="ChEBI" id="CHEBI:456216"/>
        <dbReference type="EC" id="2.7.1.15"/>
    </reaction>
</comment>
<comment type="caution">
    <text evidence="9">Lacks conserved residue(s) required for the propagation of feature annotation.</text>
</comment>
<comment type="similarity">
    <text evidence="9">Belongs to the carbohydrate kinase PfkB family. Ribokinase subfamily.</text>
</comment>
<evidence type="ECO:0000313" key="12">
    <source>
        <dbReference type="EMBL" id="PBD18973.1"/>
    </source>
</evidence>
<dbReference type="EMBL" id="NTHN02000006">
    <property type="protein sequence ID" value="MCT4369735.1"/>
    <property type="molecule type" value="Genomic_DNA"/>
</dbReference>
<keyword evidence="8 9" id="KW-0119">Carbohydrate metabolism</keyword>
<dbReference type="EC" id="2.7.1.15" evidence="9"/>
<dbReference type="GO" id="GO:0005524">
    <property type="term" value="F:ATP binding"/>
    <property type="evidence" value="ECO:0007669"/>
    <property type="project" value="UniProtKB-UniRule"/>
</dbReference>
<dbReference type="UniPathway" id="UPA00916">
    <property type="reaction ID" value="UER00889"/>
</dbReference>
<comment type="subunit">
    <text evidence="9">Homodimer.</text>
</comment>
<evidence type="ECO:0000256" key="8">
    <source>
        <dbReference type="ARBA" id="ARBA00023277"/>
    </source>
</evidence>
<evidence type="ECO:0000313" key="11">
    <source>
        <dbReference type="EMBL" id="MCT4369735.1"/>
    </source>
</evidence>
<evidence type="ECO:0000313" key="13">
    <source>
        <dbReference type="Proteomes" id="UP000217448"/>
    </source>
</evidence>
<reference evidence="12" key="1">
    <citation type="submission" date="2017-09" db="EMBL/GenBank/DDBJ databases">
        <title>Yangia sp. SAOS 153D whole genome sequencing.</title>
        <authorList>
            <person name="Verma A."/>
            <person name="Krishnamurthi S."/>
        </authorList>
    </citation>
    <scope>NUCLEOTIDE SEQUENCE [LARGE SCALE GENOMIC DNA]</scope>
    <source>
        <strain evidence="12">SAOS 153D</strain>
    </source>
</reference>
<feature type="binding site" evidence="9">
    <location>
        <position position="179"/>
    </location>
    <ligand>
        <name>ATP</name>
        <dbReference type="ChEBI" id="CHEBI:30616"/>
    </ligand>
</feature>
<dbReference type="PANTHER" id="PTHR10584">
    <property type="entry name" value="SUGAR KINASE"/>
    <property type="match status" value="1"/>
</dbReference>
<keyword evidence="1 9" id="KW-0808">Transferase</keyword>
<keyword evidence="7 9" id="KW-0630">Potassium</keyword>
<feature type="binding site" evidence="9">
    <location>
        <begin position="205"/>
        <end position="210"/>
    </location>
    <ligand>
        <name>ATP</name>
        <dbReference type="ChEBI" id="CHEBI:30616"/>
    </ligand>
</feature>
<feature type="binding site" evidence="9">
    <location>
        <position position="235"/>
    </location>
    <ligand>
        <name>K(+)</name>
        <dbReference type="ChEBI" id="CHEBI:29103"/>
    </ligand>
</feature>
<dbReference type="Proteomes" id="UP000217448">
    <property type="component" value="Unassembled WGS sequence"/>
</dbReference>
<comment type="cofactor">
    <cofactor evidence="9">
        <name>Mg(2+)</name>
        <dbReference type="ChEBI" id="CHEBI:18420"/>
    </cofactor>
    <text evidence="9">Requires a divalent cation, most likely magnesium in vivo, as an electrophilic catalyst to aid phosphoryl group transfer. It is the chelate of the metal and the nucleotide that is the actual substrate.</text>
</comment>
<accession>A0A2A3JUZ2</accession>
<reference evidence="11" key="3">
    <citation type="submission" date="2024-05" db="EMBL/GenBank/DDBJ databases">
        <title>Yangia mangrovi SAOS 153D genome.</title>
        <authorList>
            <person name="Verma A."/>
            <person name="Pal Y."/>
            <person name="Sundharam S."/>
            <person name="Bisht B."/>
            <person name="Srinivasan K."/>
        </authorList>
    </citation>
    <scope>NUCLEOTIDE SEQUENCE</scope>
    <source>
        <strain evidence="11">SAOS 153D</strain>
    </source>
</reference>
<comment type="function">
    <text evidence="9">Catalyzes the phosphorylation of ribose at O-5 in a reaction requiring ATP and magnesium. The resulting D-ribose-5-phosphate can then be used either for sythesis of nucleotides, histidine, and tryptophan, or as a component of the pentose phosphate pathway.</text>
</comment>
<evidence type="ECO:0000259" key="10">
    <source>
        <dbReference type="Pfam" id="PF00294"/>
    </source>
</evidence>
<evidence type="ECO:0000256" key="3">
    <source>
        <dbReference type="ARBA" id="ARBA00022741"/>
    </source>
</evidence>
<keyword evidence="13" id="KW-1185">Reference proteome</keyword>
<feature type="binding site" evidence="9">
    <location>
        <begin position="238"/>
        <end position="239"/>
    </location>
    <ligand>
        <name>ATP</name>
        <dbReference type="ChEBI" id="CHEBI:30616"/>
    </ligand>
</feature>
<dbReference type="Gene3D" id="3.40.1190.20">
    <property type="match status" value="1"/>
</dbReference>
<keyword evidence="3 9" id="KW-0547">Nucleotide-binding</keyword>
<comment type="activity regulation">
    <text evidence="9">Activated by a monovalent cation that binds near, but not in, the active site. The most likely occupant of the site in vivo is potassium. Ion binding induces a conformational change that may alter substrate affinity.</text>
</comment>
<evidence type="ECO:0000256" key="9">
    <source>
        <dbReference type="HAMAP-Rule" id="MF_01987"/>
    </source>
</evidence>
<feature type="binding site" evidence="9">
    <location>
        <position position="233"/>
    </location>
    <ligand>
        <name>K(+)</name>
        <dbReference type="ChEBI" id="CHEBI:29103"/>
    </ligand>
</feature>
<dbReference type="RefSeq" id="WP_095882466.1">
    <property type="nucleotide sequence ID" value="NZ_NTHN02000006.1"/>
</dbReference>
<dbReference type="EMBL" id="NTHN01000173">
    <property type="protein sequence ID" value="PBD18973.1"/>
    <property type="molecule type" value="Genomic_DNA"/>
</dbReference>
<keyword evidence="6 9" id="KW-0460">Magnesium</keyword>
<keyword evidence="9" id="KW-0963">Cytoplasm</keyword>
<name>A0A2A3JUZ2_9RHOB</name>